<dbReference type="RefSeq" id="WP_076556781.1">
    <property type="nucleotide sequence ID" value="NZ_FTOC01000001.1"/>
</dbReference>
<dbReference type="STRING" id="570947.SAMN05421687_101524"/>
<evidence type="ECO:0000313" key="3">
    <source>
        <dbReference type="Proteomes" id="UP000187608"/>
    </source>
</evidence>
<dbReference type="InterPro" id="IPR025620">
    <property type="entry name" value="YlaH"/>
</dbReference>
<name>A0A1N7ILV1_9BACI</name>
<keyword evidence="1" id="KW-0472">Membrane</keyword>
<sequence>MQATSTLRVPDDLWPVADFFFKGLGPEVNLNNPAEASSLFQSFFWLYITIVILTVITFKLGFAKKLPLLKNVVVYTVLVIGTFILTLMLGLNLPLAESLVASSIVLGLYRLRLSRERKERQPQ</sequence>
<organism evidence="2 3">
    <name type="scientific">Salimicrobium flavidum</name>
    <dbReference type="NCBI Taxonomy" id="570947"/>
    <lineage>
        <taxon>Bacteria</taxon>
        <taxon>Bacillati</taxon>
        <taxon>Bacillota</taxon>
        <taxon>Bacilli</taxon>
        <taxon>Bacillales</taxon>
        <taxon>Bacillaceae</taxon>
        <taxon>Salimicrobium</taxon>
    </lineage>
</organism>
<dbReference type="Pfam" id="PF14036">
    <property type="entry name" value="YlaH"/>
    <property type="match status" value="1"/>
</dbReference>
<gene>
    <name evidence="2" type="ORF">SAMN05421687_101524</name>
</gene>
<dbReference type="OrthoDB" id="2680377at2"/>
<evidence type="ECO:0000313" key="2">
    <source>
        <dbReference type="EMBL" id="SIS38067.1"/>
    </source>
</evidence>
<keyword evidence="1" id="KW-0812">Transmembrane</keyword>
<accession>A0A1N7ILV1</accession>
<dbReference type="AlphaFoldDB" id="A0A1N7ILV1"/>
<feature type="transmembrane region" description="Helical" evidence="1">
    <location>
        <begin position="72"/>
        <end position="89"/>
    </location>
</feature>
<feature type="transmembrane region" description="Helical" evidence="1">
    <location>
        <begin position="39"/>
        <end position="60"/>
    </location>
</feature>
<keyword evidence="3" id="KW-1185">Reference proteome</keyword>
<dbReference type="EMBL" id="FTOC01000001">
    <property type="protein sequence ID" value="SIS38067.1"/>
    <property type="molecule type" value="Genomic_DNA"/>
</dbReference>
<reference evidence="3" key="1">
    <citation type="submission" date="2017-01" db="EMBL/GenBank/DDBJ databases">
        <authorList>
            <person name="Varghese N."/>
            <person name="Submissions S."/>
        </authorList>
    </citation>
    <scope>NUCLEOTIDE SEQUENCE [LARGE SCALE GENOMIC DNA]</scope>
    <source>
        <strain evidence="3">DSM 23127</strain>
    </source>
</reference>
<proteinExistence type="predicted"/>
<evidence type="ECO:0000256" key="1">
    <source>
        <dbReference type="SAM" id="Phobius"/>
    </source>
</evidence>
<protein>
    <submittedName>
        <fullName evidence="2">YlaH-like protein</fullName>
    </submittedName>
</protein>
<dbReference type="Proteomes" id="UP000187608">
    <property type="component" value="Unassembled WGS sequence"/>
</dbReference>
<keyword evidence="1" id="KW-1133">Transmembrane helix</keyword>